<name>A0A6A1Z8T7_9LACO</name>
<accession>A0A6A1Z8T7</accession>
<dbReference type="AlphaFoldDB" id="A0A6A1Z8T7"/>
<protein>
    <submittedName>
        <fullName evidence="1">Uncharacterized protein</fullName>
    </submittedName>
</protein>
<dbReference type="EMBL" id="WBOB01000002">
    <property type="protein sequence ID" value="KAB1978297.1"/>
    <property type="molecule type" value="Genomic_DNA"/>
</dbReference>
<dbReference type="RefSeq" id="WP_151495059.1">
    <property type="nucleotide sequence ID" value="NZ_JBBOJP010000049.1"/>
</dbReference>
<reference evidence="1 2" key="1">
    <citation type="submission" date="2019-09" db="EMBL/GenBank/DDBJ databases">
        <title>Investigation of probiotic properties of different lactic acid bacteria.</title>
        <authorList>
            <person name="Jaomanjaka F."/>
            <person name="Blanc P."/>
        </authorList>
    </citation>
    <scope>NUCLEOTIDE SEQUENCE [LARGE SCALE GENOMIC DNA]</scope>
    <source>
        <strain evidence="1 2">BIO6272</strain>
    </source>
</reference>
<gene>
    <name evidence="1" type="ORF">F8251_00955</name>
</gene>
<sequence length="168" mass="19517">MTGFKLSEEELDLHSADKNAVEFIEAVKDKVTDWINYYHVQVPSRDKIQVFYLSFSADDSALAIARLIDKNSNFNDYRFAVDIDALFGEKRRIYVNVYNPYGVKVTQNWDGWSYLGFDKKGYSYELTKKEYYYLEAANKRMSLEDIKAFGVTFDEASKVFEGFIKGGH</sequence>
<comment type="caution">
    <text evidence="1">The sequence shown here is derived from an EMBL/GenBank/DDBJ whole genome shotgun (WGS) entry which is preliminary data.</text>
</comment>
<evidence type="ECO:0000313" key="1">
    <source>
        <dbReference type="EMBL" id="KAB1978297.1"/>
    </source>
</evidence>
<proteinExistence type="predicted"/>
<evidence type="ECO:0000313" key="2">
    <source>
        <dbReference type="Proteomes" id="UP000430323"/>
    </source>
</evidence>
<dbReference type="Proteomes" id="UP000430323">
    <property type="component" value="Unassembled WGS sequence"/>
</dbReference>
<organism evidence="1 2">
    <name type="scientific">Lactobacillus crispatus</name>
    <dbReference type="NCBI Taxonomy" id="47770"/>
    <lineage>
        <taxon>Bacteria</taxon>
        <taxon>Bacillati</taxon>
        <taxon>Bacillota</taxon>
        <taxon>Bacilli</taxon>
        <taxon>Lactobacillales</taxon>
        <taxon>Lactobacillaceae</taxon>
        <taxon>Lactobacillus</taxon>
    </lineage>
</organism>